<dbReference type="EMBL" id="JAMQKB010000002">
    <property type="protein sequence ID" value="MDC3423687.1"/>
    <property type="molecule type" value="Genomic_DNA"/>
</dbReference>
<dbReference type="RefSeq" id="WP_272435433.1">
    <property type="nucleotide sequence ID" value="NZ_JAMQKB010000002.1"/>
</dbReference>
<dbReference type="Gene3D" id="3.30.70.1880">
    <property type="entry name" value="Protein of unknown function DUF881"/>
    <property type="match status" value="1"/>
</dbReference>
<sequence length="239" mass="27316">MKKKHLILVSFICLLTGIMIAVQFQSTQIPKKRDTRDLWEVRTAIQEQQKLQQSLYKQIEQTDQTIEKYDKQTEEEKLQTIKNSIENLTQEAGLTEVTGAGVVLTIEPIFVESDELQQYPSLTPDHLNRLINELNSFGAKEIAIENERITNLSPIRYVNGKTYVNNQPLPSLPIKILVLAENPKKLFDYLQVSNSKDNFAIDALDITATLEDDITLPKYDGTINVKWIKVKEIEEAGEN</sequence>
<protein>
    <submittedName>
        <fullName evidence="3">DUF881 domain-containing protein</fullName>
    </submittedName>
</protein>
<name>A0A9X3WPE3_9BACI</name>
<comment type="caution">
    <text evidence="3">The sequence shown here is derived from an EMBL/GenBank/DDBJ whole genome shotgun (WGS) entry which is preliminary data.</text>
</comment>
<feature type="coiled-coil region" evidence="2">
    <location>
        <begin position="59"/>
        <end position="91"/>
    </location>
</feature>
<dbReference type="AlphaFoldDB" id="A0A9X3WPE3"/>
<evidence type="ECO:0000313" key="4">
    <source>
        <dbReference type="Proteomes" id="UP001145050"/>
    </source>
</evidence>
<keyword evidence="4" id="KW-1185">Reference proteome</keyword>
<evidence type="ECO:0000256" key="1">
    <source>
        <dbReference type="ARBA" id="ARBA00009108"/>
    </source>
</evidence>
<reference evidence="3" key="1">
    <citation type="submission" date="2022-06" db="EMBL/GenBank/DDBJ databases">
        <title>Aquibacillus sp. a new bacterium isolated from soil saline samples.</title>
        <authorList>
            <person name="Galisteo C."/>
            <person name="De La Haba R."/>
            <person name="Sanchez-Porro C."/>
            <person name="Ventosa A."/>
        </authorList>
    </citation>
    <scope>NUCLEOTIDE SEQUENCE</scope>
    <source>
        <strain evidence="3">3ASR75-11</strain>
    </source>
</reference>
<comment type="similarity">
    <text evidence="1">Belongs to the UPF0749 family.</text>
</comment>
<organism evidence="3 4">
    <name type="scientific">Terrihalobacillus insolitus</name>
    <dbReference type="NCBI Taxonomy" id="2950438"/>
    <lineage>
        <taxon>Bacteria</taxon>
        <taxon>Bacillati</taxon>
        <taxon>Bacillota</taxon>
        <taxon>Bacilli</taxon>
        <taxon>Bacillales</taxon>
        <taxon>Bacillaceae</taxon>
        <taxon>Terrihalobacillus</taxon>
    </lineage>
</organism>
<evidence type="ECO:0000256" key="2">
    <source>
        <dbReference type="SAM" id="Coils"/>
    </source>
</evidence>
<accession>A0A9X3WPE3</accession>
<evidence type="ECO:0000313" key="3">
    <source>
        <dbReference type="EMBL" id="MDC3423687.1"/>
    </source>
</evidence>
<dbReference type="PANTHER" id="PTHR37313">
    <property type="entry name" value="UPF0749 PROTEIN RV1825"/>
    <property type="match status" value="1"/>
</dbReference>
<dbReference type="PANTHER" id="PTHR37313:SF2">
    <property type="entry name" value="UPF0749 PROTEIN YLXX"/>
    <property type="match status" value="1"/>
</dbReference>
<dbReference type="Proteomes" id="UP001145050">
    <property type="component" value="Unassembled WGS sequence"/>
</dbReference>
<keyword evidence="2" id="KW-0175">Coiled coil</keyword>
<gene>
    <name evidence="3" type="ORF">NC797_04090</name>
</gene>
<proteinExistence type="inferred from homology"/>
<dbReference type="InterPro" id="IPR010273">
    <property type="entry name" value="DUF881"/>
</dbReference>
<dbReference type="Pfam" id="PF05949">
    <property type="entry name" value="DUF881"/>
    <property type="match status" value="1"/>
</dbReference>